<dbReference type="Gene3D" id="2.60.120.10">
    <property type="entry name" value="Jelly Rolls"/>
    <property type="match status" value="1"/>
</dbReference>
<dbReference type="EMBL" id="MN079080">
    <property type="protein sequence ID" value="QEA04123.1"/>
    <property type="molecule type" value="Genomic_DNA"/>
</dbReference>
<accession>A0A5B8R870</accession>
<gene>
    <name evidence="2" type="primary">bauB</name>
    <name evidence="2" type="ORF">KBTEX_00426</name>
</gene>
<evidence type="ECO:0000313" key="2">
    <source>
        <dbReference type="EMBL" id="QEA04123.1"/>
    </source>
</evidence>
<dbReference type="CDD" id="cd06982">
    <property type="entry name" value="cupin_BauB-like"/>
    <property type="match status" value="1"/>
</dbReference>
<dbReference type="SUPFAM" id="SSF51182">
    <property type="entry name" value="RmlC-like cupins"/>
    <property type="match status" value="1"/>
</dbReference>
<proteinExistence type="predicted"/>
<evidence type="ECO:0000259" key="1">
    <source>
        <dbReference type="Pfam" id="PF07883"/>
    </source>
</evidence>
<protein>
    <submittedName>
        <fullName evidence="2">Beta-alanine degradation protein BauB</fullName>
    </submittedName>
</protein>
<name>A0A5B8R870_9ZZZZ</name>
<organism evidence="2">
    <name type="scientific">uncultured organism</name>
    <dbReference type="NCBI Taxonomy" id="155900"/>
    <lineage>
        <taxon>unclassified sequences</taxon>
        <taxon>environmental samples</taxon>
    </lineage>
</organism>
<dbReference type="Pfam" id="PF07883">
    <property type="entry name" value="Cupin_2"/>
    <property type="match status" value="1"/>
</dbReference>
<dbReference type="InterPro" id="IPR014710">
    <property type="entry name" value="RmlC-like_jellyroll"/>
</dbReference>
<feature type="domain" description="Cupin type-2" evidence="1">
    <location>
        <begin position="23"/>
        <end position="93"/>
    </location>
</feature>
<dbReference type="InterPro" id="IPR013096">
    <property type="entry name" value="Cupin_2"/>
</dbReference>
<sequence>MNDERPMATATVQEDNERVIVTEWRFAPGAQTGWHRHEHDYVVVPLTAGRLLLESESGTASSELTPGVSYFRTAGAEHNVVNDGDAELAFVEVELKGTTAGGG</sequence>
<dbReference type="AlphaFoldDB" id="A0A5B8R870"/>
<reference evidence="2" key="1">
    <citation type="submission" date="2019-06" db="EMBL/GenBank/DDBJ databases">
        <authorList>
            <person name="Murdoch R.W."/>
            <person name="Fathepure B."/>
        </authorList>
    </citation>
    <scope>NUCLEOTIDE SEQUENCE</scope>
</reference>
<dbReference type="InterPro" id="IPR011051">
    <property type="entry name" value="RmlC_Cupin_sf"/>
</dbReference>